<comment type="caution">
    <text evidence="2">The sequence shown here is derived from an EMBL/GenBank/DDBJ whole genome shotgun (WGS) entry which is preliminary data.</text>
</comment>
<feature type="compositionally biased region" description="Basic and acidic residues" evidence="1">
    <location>
        <begin position="16"/>
        <end position="25"/>
    </location>
</feature>
<dbReference type="PANTHER" id="PTHR47481:SF28">
    <property type="entry name" value="RETROTRANSPOSON COPIA-LIKE N-TERMINAL DOMAIN-CONTAINING PROTEIN"/>
    <property type="match status" value="1"/>
</dbReference>
<reference evidence="2" key="1">
    <citation type="journal article" date="2023" name="Plant J.">
        <title>Genome sequences and population genomics provide insights into the demographic history, inbreeding, and mutation load of two 'living fossil' tree species of Dipteronia.</title>
        <authorList>
            <person name="Feng Y."/>
            <person name="Comes H.P."/>
            <person name="Chen J."/>
            <person name="Zhu S."/>
            <person name="Lu R."/>
            <person name="Zhang X."/>
            <person name="Li P."/>
            <person name="Qiu J."/>
            <person name="Olsen K.M."/>
            <person name="Qiu Y."/>
        </authorList>
    </citation>
    <scope>NUCLEOTIDE SEQUENCE</scope>
    <source>
        <strain evidence="2">KIB01</strain>
    </source>
</reference>
<accession>A0AAD9TYQ9</accession>
<evidence type="ECO:0000313" key="2">
    <source>
        <dbReference type="EMBL" id="KAK2644666.1"/>
    </source>
</evidence>
<evidence type="ECO:0008006" key="4">
    <source>
        <dbReference type="Google" id="ProtNLM"/>
    </source>
</evidence>
<feature type="compositionally biased region" description="Polar residues" evidence="1">
    <location>
        <begin position="1"/>
        <end position="10"/>
    </location>
</feature>
<keyword evidence="3" id="KW-1185">Reference proteome</keyword>
<sequence length="129" mass="14674">MATSHASSGDLSGAISEHENGDSLKRKSPTNLNFKLPIKLDRNNYNFWKLQVLDDVHAFDLEDFMLNPSKCPPKYIQHSNEDSGEVVQLMNEEYVGWKKTDQLFVCWLFSTLSESVFGLVTHCTTAFDI</sequence>
<feature type="region of interest" description="Disordered" evidence="1">
    <location>
        <begin position="1"/>
        <end position="30"/>
    </location>
</feature>
<evidence type="ECO:0000313" key="3">
    <source>
        <dbReference type="Proteomes" id="UP001280121"/>
    </source>
</evidence>
<evidence type="ECO:0000256" key="1">
    <source>
        <dbReference type="SAM" id="MobiDB-lite"/>
    </source>
</evidence>
<dbReference type="EMBL" id="JANJYI010000006">
    <property type="protein sequence ID" value="KAK2644666.1"/>
    <property type="molecule type" value="Genomic_DNA"/>
</dbReference>
<dbReference type="Proteomes" id="UP001280121">
    <property type="component" value="Unassembled WGS sequence"/>
</dbReference>
<protein>
    <recommendedName>
        <fullName evidence="4">Retrotransposon Copia-like N-terminal domain-containing protein</fullName>
    </recommendedName>
</protein>
<name>A0AAD9TYQ9_9ROSI</name>
<proteinExistence type="predicted"/>
<dbReference type="AlphaFoldDB" id="A0AAD9TYQ9"/>
<dbReference type="PANTHER" id="PTHR47481">
    <property type="match status" value="1"/>
</dbReference>
<organism evidence="2 3">
    <name type="scientific">Dipteronia dyeriana</name>
    <dbReference type="NCBI Taxonomy" id="168575"/>
    <lineage>
        <taxon>Eukaryota</taxon>
        <taxon>Viridiplantae</taxon>
        <taxon>Streptophyta</taxon>
        <taxon>Embryophyta</taxon>
        <taxon>Tracheophyta</taxon>
        <taxon>Spermatophyta</taxon>
        <taxon>Magnoliopsida</taxon>
        <taxon>eudicotyledons</taxon>
        <taxon>Gunneridae</taxon>
        <taxon>Pentapetalae</taxon>
        <taxon>rosids</taxon>
        <taxon>malvids</taxon>
        <taxon>Sapindales</taxon>
        <taxon>Sapindaceae</taxon>
        <taxon>Hippocastanoideae</taxon>
        <taxon>Acereae</taxon>
        <taxon>Dipteronia</taxon>
    </lineage>
</organism>
<gene>
    <name evidence="2" type="ORF">Ddye_019861</name>
</gene>